<organism evidence="1">
    <name type="scientific">uncultured Cytophagales bacterium</name>
    <dbReference type="NCBI Taxonomy" id="158755"/>
    <lineage>
        <taxon>Bacteria</taxon>
        <taxon>Pseudomonadati</taxon>
        <taxon>Bacteroidota</taxon>
        <taxon>Sphingobacteriia</taxon>
        <taxon>Sphingobacteriales</taxon>
        <taxon>environmental samples</taxon>
    </lineage>
</organism>
<name>A0A6J4H5W2_9SPHI</name>
<proteinExistence type="predicted"/>
<reference evidence="1" key="1">
    <citation type="submission" date="2020-02" db="EMBL/GenBank/DDBJ databases">
        <authorList>
            <person name="Meier V. D."/>
        </authorList>
    </citation>
    <scope>NUCLEOTIDE SEQUENCE</scope>
    <source>
        <strain evidence="1">AVDCRST_MAG56</strain>
    </source>
</reference>
<dbReference type="AlphaFoldDB" id="A0A6J4H5W2"/>
<evidence type="ECO:0000313" key="1">
    <source>
        <dbReference type="EMBL" id="CAA9215749.1"/>
    </source>
</evidence>
<accession>A0A6J4H5W2</accession>
<sequence length="88" mass="9674">MEKNKADIMNHVLTKLRDVQNSQRALIEKTASIQIELFDLPDAELDTAVDVAVSAISQCASDLNEAIERYEMKVNVENQSRGAGAVAQ</sequence>
<gene>
    <name evidence="1" type="ORF">AVDCRST_MAG56-177</name>
</gene>
<dbReference type="EMBL" id="CADCTQ010000016">
    <property type="protein sequence ID" value="CAA9215749.1"/>
    <property type="molecule type" value="Genomic_DNA"/>
</dbReference>
<protein>
    <submittedName>
        <fullName evidence="1">Uncharacterized protein</fullName>
    </submittedName>
</protein>